<dbReference type="Proteomes" id="UP000799118">
    <property type="component" value="Unassembled WGS sequence"/>
</dbReference>
<gene>
    <name evidence="1" type="ORF">BT96DRAFT_687198</name>
</gene>
<accession>A0A6A4HRE8</accession>
<name>A0A6A4HRE8_9AGAR</name>
<proteinExistence type="predicted"/>
<keyword evidence="2" id="KW-1185">Reference proteome</keyword>
<reference evidence="1" key="1">
    <citation type="journal article" date="2019" name="Environ. Microbiol.">
        <title>Fungal ecological strategies reflected in gene transcription - a case study of two litter decomposers.</title>
        <authorList>
            <person name="Barbi F."/>
            <person name="Kohler A."/>
            <person name="Barry K."/>
            <person name="Baskaran P."/>
            <person name="Daum C."/>
            <person name="Fauchery L."/>
            <person name="Ihrmark K."/>
            <person name="Kuo A."/>
            <person name="LaButti K."/>
            <person name="Lipzen A."/>
            <person name="Morin E."/>
            <person name="Grigoriev I.V."/>
            <person name="Henrissat B."/>
            <person name="Lindahl B."/>
            <person name="Martin F."/>
        </authorList>
    </citation>
    <scope>NUCLEOTIDE SEQUENCE</scope>
    <source>
        <strain evidence="1">JB14</strain>
    </source>
</reference>
<sequence length="97" mass="11124">MNPPPTLYYSFFESNQGAAINPERGGRSIWQEKTPLDLNIPVLEFLNDLNNPRMPPSVKDNFATTILVLHTDLYFTPICMKHGYQSFTLHKLTLQTL</sequence>
<dbReference type="AlphaFoldDB" id="A0A6A4HRE8"/>
<evidence type="ECO:0000313" key="2">
    <source>
        <dbReference type="Proteomes" id="UP000799118"/>
    </source>
</evidence>
<evidence type="ECO:0000313" key="1">
    <source>
        <dbReference type="EMBL" id="KAE9399537.1"/>
    </source>
</evidence>
<protein>
    <submittedName>
        <fullName evidence="1">Uncharacterized protein</fullName>
    </submittedName>
</protein>
<dbReference type="EMBL" id="ML769468">
    <property type="protein sequence ID" value="KAE9399537.1"/>
    <property type="molecule type" value="Genomic_DNA"/>
</dbReference>
<organism evidence="1 2">
    <name type="scientific">Gymnopus androsaceus JB14</name>
    <dbReference type="NCBI Taxonomy" id="1447944"/>
    <lineage>
        <taxon>Eukaryota</taxon>
        <taxon>Fungi</taxon>
        <taxon>Dikarya</taxon>
        <taxon>Basidiomycota</taxon>
        <taxon>Agaricomycotina</taxon>
        <taxon>Agaricomycetes</taxon>
        <taxon>Agaricomycetidae</taxon>
        <taxon>Agaricales</taxon>
        <taxon>Marasmiineae</taxon>
        <taxon>Omphalotaceae</taxon>
        <taxon>Gymnopus</taxon>
    </lineage>
</organism>